<sequence>RVLELDAMNPQIASRMVRPLMNWRQYETIRSGLMKAQLERIQAHAGLSGDVYEIVSKSLV</sequence>
<dbReference type="InterPro" id="IPR012779">
    <property type="entry name" value="Peptidase_M1_pepN"/>
</dbReference>
<evidence type="ECO:0000313" key="3">
    <source>
        <dbReference type="Proteomes" id="UP000192491"/>
    </source>
</evidence>
<dbReference type="Gene3D" id="1.25.50.10">
    <property type="entry name" value="Peptidase M1, alanyl aminopeptidase, C-terminal domain"/>
    <property type="match status" value="1"/>
</dbReference>
<dbReference type="eggNOG" id="COG0308">
    <property type="taxonomic scope" value="Bacteria"/>
</dbReference>
<dbReference type="AlphaFoldDB" id="A0A1Y1Q7V4"/>
<proteinExistence type="predicted"/>
<dbReference type="InterPro" id="IPR024601">
    <property type="entry name" value="Peptidase_M1_pepN_C"/>
</dbReference>
<feature type="domain" description="Peptidase M1 alanyl aminopeptidase C-terminal" evidence="1">
    <location>
        <begin position="2"/>
        <end position="59"/>
    </location>
</feature>
<comment type="caution">
    <text evidence="2">The sequence shown here is derived from an EMBL/GenBank/DDBJ whole genome shotgun (WGS) entry which is preliminary data.</text>
</comment>
<organism evidence="2 3">
    <name type="scientific">Thiothrix lacustris</name>
    <dbReference type="NCBI Taxonomy" id="525917"/>
    <lineage>
        <taxon>Bacteria</taxon>
        <taxon>Pseudomonadati</taxon>
        <taxon>Pseudomonadota</taxon>
        <taxon>Gammaproteobacteria</taxon>
        <taxon>Thiotrichales</taxon>
        <taxon>Thiotrichaceae</taxon>
        <taxon>Thiothrix</taxon>
    </lineage>
</organism>
<feature type="non-terminal residue" evidence="2">
    <location>
        <position position="1"/>
    </location>
</feature>
<gene>
    <name evidence="2" type="ORF">BWK73_51755</name>
</gene>
<reference evidence="2 3" key="1">
    <citation type="submission" date="2017-01" db="EMBL/GenBank/DDBJ databases">
        <title>Novel large sulfur bacteria in the metagenomes of groundwater-fed chemosynthetic microbial mats in the Lake Huron basin.</title>
        <authorList>
            <person name="Sharrar A.M."/>
            <person name="Flood B.E."/>
            <person name="Bailey J.V."/>
            <person name="Jones D.S."/>
            <person name="Biddanda B."/>
            <person name="Ruberg S.A."/>
            <person name="Marcus D.N."/>
            <person name="Dick G.J."/>
        </authorList>
    </citation>
    <scope>NUCLEOTIDE SEQUENCE [LARGE SCALE GENOMIC DNA]</scope>
    <source>
        <strain evidence="2">A8</strain>
    </source>
</reference>
<dbReference type="Pfam" id="PF17432">
    <property type="entry name" value="DUF3458_C"/>
    <property type="match status" value="1"/>
</dbReference>
<dbReference type="PANTHER" id="PTHR46322:SF1">
    <property type="entry name" value="PUROMYCIN-SENSITIVE AMINOPEPTIDASE"/>
    <property type="match status" value="1"/>
</dbReference>
<evidence type="ECO:0000313" key="2">
    <source>
        <dbReference type="EMBL" id="OQW98821.1"/>
    </source>
</evidence>
<dbReference type="InterPro" id="IPR037144">
    <property type="entry name" value="Peptidase_M1_pepN_C_sf"/>
</dbReference>
<dbReference type="PANTHER" id="PTHR46322">
    <property type="entry name" value="PUROMYCIN-SENSITIVE AMINOPEPTIDASE"/>
    <property type="match status" value="1"/>
</dbReference>
<dbReference type="Proteomes" id="UP000192491">
    <property type="component" value="Unassembled WGS sequence"/>
</dbReference>
<protein>
    <recommendedName>
        <fullName evidence="1">Peptidase M1 alanyl aminopeptidase C-terminal domain-containing protein</fullName>
    </recommendedName>
</protein>
<name>A0A1Y1Q7V4_9GAMM</name>
<dbReference type="EMBL" id="MTEJ01000733">
    <property type="protein sequence ID" value="OQW98821.1"/>
    <property type="molecule type" value="Genomic_DNA"/>
</dbReference>
<dbReference type="GO" id="GO:0008270">
    <property type="term" value="F:zinc ion binding"/>
    <property type="evidence" value="ECO:0007669"/>
    <property type="project" value="InterPro"/>
</dbReference>
<evidence type="ECO:0000259" key="1">
    <source>
        <dbReference type="Pfam" id="PF17432"/>
    </source>
</evidence>
<accession>A0A1Y1Q7V4</accession>